<evidence type="ECO:0000313" key="2">
    <source>
        <dbReference type="EMBL" id="MBE1458149.1"/>
    </source>
</evidence>
<accession>A0ABR9HGJ5</accession>
<dbReference type="SUPFAM" id="SSF55729">
    <property type="entry name" value="Acyl-CoA N-acyltransferases (Nat)"/>
    <property type="match status" value="1"/>
</dbReference>
<comment type="caution">
    <text evidence="2">The sequence shown here is derived from an EMBL/GenBank/DDBJ whole genome shotgun (WGS) entry which is preliminary data.</text>
</comment>
<name>A0ABR9HGJ5_9ACTN</name>
<reference evidence="2 3" key="1">
    <citation type="submission" date="2020-10" db="EMBL/GenBank/DDBJ databases">
        <title>Sequencing the genomes of 1000 actinobacteria strains.</title>
        <authorList>
            <person name="Klenk H.-P."/>
        </authorList>
    </citation>
    <scope>NUCLEOTIDE SEQUENCE [LARGE SCALE GENOMIC DNA]</scope>
    <source>
        <strain evidence="2 3">DSM 45157</strain>
    </source>
</reference>
<dbReference type="Pfam" id="PF00583">
    <property type="entry name" value="Acetyltransf_1"/>
    <property type="match status" value="1"/>
</dbReference>
<dbReference type="InterPro" id="IPR000182">
    <property type="entry name" value="GNAT_dom"/>
</dbReference>
<gene>
    <name evidence="2" type="ORF">H4W79_002363</name>
</gene>
<dbReference type="RefSeq" id="WP_191270202.1">
    <property type="nucleotide sequence ID" value="NZ_BMXJ01000003.1"/>
</dbReference>
<evidence type="ECO:0000259" key="1">
    <source>
        <dbReference type="PROSITE" id="PS51186"/>
    </source>
</evidence>
<keyword evidence="3" id="KW-1185">Reference proteome</keyword>
<dbReference type="Gene3D" id="3.40.630.30">
    <property type="match status" value="1"/>
</dbReference>
<dbReference type="InterPro" id="IPR016181">
    <property type="entry name" value="Acyl_CoA_acyltransferase"/>
</dbReference>
<organism evidence="2 3">
    <name type="scientific">Nocardiopsis terrae</name>
    <dbReference type="NCBI Taxonomy" id="372655"/>
    <lineage>
        <taxon>Bacteria</taxon>
        <taxon>Bacillati</taxon>
        <taxon>Actinomycetota</taxon>
        <taxon>Actinomycetes</taxon>
        <taxon>Streptosporangiales</taxon>
        <taxon>Nocardiopsidaceae</taxon>
        <taxon>Nocardiopsis</taxon>
    </lineage>
</organism>
<proteinExistence type="predicted"/>
<evidence type="ECO:0000313" key="3">
    <source>
        <dbReference type="Proteomes" id="UP000598217"/>
    </source>
</evidence>
<sequence length="138" mass="15515">MPEEPPGAEEIRVRFPVDDEELSRLHAEAFDHEFELTPWSERLARHSRSWAGAFVRGRLVGFVHAVWDGGKHAFLLDTAVAPDMGRRGVGGRVVAALTEDLRGSGVEWLHVDYEPHLEGFYRRACGFGPTRAGLLRLR</sequence>
<protein>
    <submittedName>
        <fullName evidence="2">Ribosomal protein S18 acetylase RimI-like enzyme</fullName>
    </submittedName>
</protein>
<dbReference type="Proteomes" id="UP000598217">
    <property type="component" value="Unassembled WGS sequence"/>
</dbReference>
<dbReference type="EMBL" id="JADBDY010000001">
    <property type="protein sequence ID" value="MBE1458149.1"/>
    <property type="molecule type" value="Genomic_DNA"/>
</dbReference>
<dbReference type="PROSITE" id="PS51186">
    <property type="entry name" value="GNAT"/>
    <property type="match status" value="1"/>
</dbReference>
<feature type="domain" description="N-acetyltransferase" evidence="1">
    <location>
        <begin position="9"/>
        <end position="138"/>
    </location>
</feature>